<comment type="subunit">
    <text evidence="6">Homohexamer. The oligomerization is ATP-dependent.</text>
</comment>
<comment type="similarity">
    <text evidence="1 8">Belongs to the ClpA/ClpB family.</text>
</comment>
<dbReference type="FunFam" id="1.10.8.60:FF:000017">
    <property type="entry name" value="ATP-dependent chaperone ClpB"/>
    <property type="match status" value="1"/>
</dbReference>
<dbReference type="SUPFAM" id="SSF52540">
    <property type="entry name" value="P-loop containing nucleoside triphosphate hydrolases"/>
    <property type="match status" value="2"/>
</dbReference>
<dbReference type="InterPro" id="IPR018368">
    <property type="entry name" value="ClpA/B_CS1"/>
</dbReference>
<name>A0A1F7WD93_9BACT</name>
<dbReference type="Pfam" id="PF07724">
    <property type="entry name" value="AAA_2"/>
    <property type="match status" value="1"/>
</dbReference>
<dbReference type="PANTHER" id="PTHR11638:SF18">
    <property type="entry name" value="HEAT SHOCK PROTEIN 104"/>
    <property type="match status" value="1"/>
</dbReference>
<dbReference type="Proteomes" id="UP000176988">
    <property type="component" value="Unassembled WGS sequence"/>
</dbReference>
<dbReference type="GO" id="GO:0016887">
    <property type="term" value="F:ATP hydrolysis activity"/>
    <property type="evidence" value="ECO:0007669"/>
    <property type="project" value="InterPro"/>
</dbReference>
<keyword evidence="3 8" id="KW-0547">Nucleotide-binding</keyword>
<keyword evidence="5 8" id="KW-0143">Chaperone</keyword>
<evidence type="ECO:0000256" key="3">
    <source>
        <dbReference type="ARBA" id="ARBA00022741"/>
    </source>
</evidence>
<evidence type="ECO:0000256" key="8">
    <source>
        <dbReference type="RuleBase" id="RU004432"/>
    </source>
</evidence>
<evidence type="ECO:0000256" key="1">
    <source>
        <dbReference type="ARBA" id="ARBA00008675"/>
    </source>
</evidence>
<dbReference type="Pfam" id="PF17871">
    <property type="entry name" value="AAA_lid_9"/>
    <property type="match status" value="1"/>
</dbReference>
<evidence type="ECO:0000256" key="9">
    <source>
        <dbReference type="SAM" id="Coils"/>
    </source>
</evidence>
<dbReference type="Pfam" id="PF10431">
    <property type="entry name" value="ClpB_D2-small"/>
    <property type="match status" value="1"/>
</dbReference>
<proteinExistence type="inferred from homology"/>
<dbReference type="SUPFAM" id="SSF81923">
    <property type="entry name" value="Double Clp-N motif"/>
    <property type="match status" value="1"/>
</dbReference>
<dbReference type="STRING" id="1802424.A2480_03860"/>
<accession>A0A1F7WD93</accession>
<organism evidence="11 12">
    <name type="scientific">Candidatus Uhrbacteria bacterium RIFOXYC2_FULL_47_19</name>
    <dbReference type="NCBI Taxonomy" id="1802424"/>
    <lineage>
        <taxon>Bacteria</taxon>
        <taxon>Candidatus Uhriibacteriota</taxon>
    </lineage>
</organism>
<dbReference type="InterPro" id="IPR036628">
    <property type="entry name" value="Clp_N_dom_sf"/>
</dbReference>
<dbReference type="SMART" id="SM01086">
    <property type="entry name" value="ClpB_D2-small"/>
    <property type="match status" value="1"/>
</dbReference>
<keyword evidence="9" id="KW-0175">Coiled coil</keyword>
<dbReference type="Gene3D" id="1.10.1780.10">
    <property type="entry name" value="Clp, N-terminal domain"/>
    <property type="match status" value="1"/>
</dbReference>
<sequence>MLPKNFTTKSREAIESAQIQAFENGNLELNPLHLLAALLEQSEGVIGSVCDKLEADRSDLDRRTQNLISRLPKQEPSSDTAPLALNPTTVRVLRQAEKEAKSFGDEYISTEHLLLALLEIPSPAKTLLDEAGIVHDGVMKVLVEIRGSQKVDSPEPEQKYQALKKYSRNLTELARQEKLDPVIGRDEEIRRVMQVLSRRTKNNPVLIGEAGTGKTAIVEGLAQRIVQGDVPELLKDKEIAALDLGSLVAGSKFRGEFEDRLKALLKEIENSAGRIILFIDELHTLVGAGSSDGSPLDASNMLKPALARGELRAIGATTPKEYQKYIEKDAALERRFQPVSVAEPSFEDAVAILRGIKERYELHHGVRITDPAVVTTVELSTRYIQDRFLPDKAVDVIDEAASALRMEIDSEPQEIDALKRSLMRLKLEKLALEKEEDNDSKERLSEIEKDLAELNERYSSLELSWKNEREAIAEIRSSRRRTDELRQEAEIAQRSGDDRSMIRAGEILHREIPEAQKNLDRATQRLAELQHGHRFLKEEVNEEDVAKVVSRWTGIPVSKMLREEATKMANMEEELEKRVVGQKEAVHAVAGAIRRSRAGVAEENRPIGSFLFLGPTGVGKTELARALAEFMFNDENAMIRLDMSEYGERHTVSRMLGSPPGYIGHDEGGQLTEQVRRRPYSVVLLDEIEKAHPDVWNTFLQILDEGRVTDSKGRKVNFKNTVIIMTSNIGSDTILEADHRGHLGFSDSDVHEEDSVRSKILELLKDQMKPEFLNRLDEVIVFGSLNETEITQIAQIQLDRVAIRLAEQHIGLSVSNIARELIAKKGYDPSFGARPLKRVIQHEILDPLAMMIIDGRLESGDQAKVDAKNSELTIKISKKTNVH</sequence>
<dbReference type="EMBL" id="MGFG01000032">
    <property type="protein sequence ID" value="OGM00359.1"/>
    <property type="molecule type" value="Genomic_DNA"/>
</dbReference>
<dbReference type="GO" id="GO:0005737">
    <property type="term" value="C:cytoplasm"/>
    <property type="evidence" value="ECO:0007669"/>
    <property type="project" value="TreeGrafter"/>
</dbReference>
<evidence type="ECO:0000256" key="2">
    <source>
        <dbReference type="ARBA" id="ARBA00022737"/>
    </source>
</evidence>
<dbReference type="GO" id="GO:0005524">
    <property type="term" value="F:ATP binding"/>
    <property type="evidence" value="ECO:0007669"/>
    <property type="project" value="UniProtKB-KW"/>
</dbReference>
<dbReference type="InterPro" id="IPR003959">
    <property type="entry name" value="ATPase_AAA_core"/>
</dbReference>
<dbReference type="GO" id="GO:0034605">
    <property type="term" value="P:cellular response to heat"/>
    <property type="evidence" value="ECO:0007669"/>
    <property type="project" value="TreeGrafter"/>
</dbReference>
<dbReference type="CDD" id="cd19499">
    <property type="entry name" value="RecA-like_ClpB_Hsp104-like"/>
    <property type="match status" value="1"/>
</dbReference>
<feature type="coiled-coil region" evidence="9">
    <location>
        <begin position="415"/>
        <end position="578"/>
    </location>
</feature>
<evidence type="ECO:0000256" key="6">
    <source>
        <dbReference type="ARBA" id="ARBA00026057"/>
    </source>
</evidence>
<dbReference type="InterPro" id="IPR027417">
    <property type="entry name" value="P-loop_NTPase"/>
</dbReference>
<evidence type="ECO:0000259" key="10">
    <source>
        <dbReference type="PROSITE" id="PS51903"/>
    </source>
</evidence>
<reference evidence="11 12" key="1">
    <citation type="journal article" date="2016" name="Nat. Commun.">
        <title>Thousands of microbial genomes shed light on interconnected biogeochemical processes in an aquifer system.</title>
        <authorList>
            <person name="Anantharaman K."/>
            <person name="Brown C.T."/>
            <person name="Hug L.A."/>
            <person name="Sharon I."/>
            <person name="Castelle C.J."/>
            <person name="Probst A.J."/>
            <person name="Thomas B.C."/>
            <person name="Singh A."/>
            <person name="Wilkins M.J."/>
            <person name="Karaoz U."/>
            <person name="Brodie E.L."/>
            <person name="Williams K.H."/>
            <person name="Hubbard S.S."/>
            <person name="Banfield J.F."/>
        </authorList>
    </citation>
    <scope>NUCLEOTIDE SEQUENCE [LARGE SCALE GENOMIC DNA]</scope>
</reference>
<dbReference type="InterPro" id="IPR001270">
    <property type="entry name" value="ClpA/B"/>
</dbReference>
<dbReference type="CDD" id="cd00009">
    <property type="entry name" value="AAA"/>
    <property type="match status" value="1"/>
</dbReference>
<dbReference type="FunFam" id="3.40.50.300:FF:000010">
    <property type="entry name" value="Chaperone clpB 1, putative"/>
    <property type="match status" value="1"/>
</dbReference>
<dbReference type="PROSITE" id="PS00870">
    <property type="entry name" value="CLPAB_1"/>
    <property type="match status" value="1"/>
</dbReference>
<dbReference type="PROSITE" id="PS51903">
    <property type="entry name" value="CLP_R"/>
    <property type="match status" value="1"/>
</dbReference>
<evidence type="ECO:0000313" key="11">
    <source>
        <dbReference type="EMBL" id="OGM00359.1"/>
    </source>
</evidence>
<evidence type="ECO:0000256" key="7">
    <source>
        <dbReference type="PROSITE-ProRule" id="PRU01251"/>
    </source>
</evidence>
<dbReference type="InterPro" id="IPR028299">
    <property type="entry name" value="ClpA/B_CS2"/>
</dbReference>
<dbReference type="InterPro" id="IPR041546">
    <property type="entry name" value="ClpA/ClpB_AAA_lid"/>
</dbReference>
<dbReference type="FunFam" id="3.40.50.300:FF:000025">
    <property type="entry name" value="ATP-dependent Clp protease subunit"/>
    <property type="match status" value="1"/>
</dbReference>
<dbReference type="Pfam" id="PF02861">
    <property type="entry name" value="Clp_N"/>
    <property type="match status" value="1"/>
</dbReference>
<dbReference type="InterPro" id="IPR019489">
    <property type="entry name" value="Clp_ATPase_C"/>
</dbReference>
<dbReference type="PRINTS" id="PR00300">
    <property type="entry name" value="CLPPROTEASEA"/>
</dbReference>
<dbReference type="Pfam" id="PF00004">
    <property type="entry name" value="AAA"/>
    <property type="match status" value="1"/>
</dbReference>
<dbReference type="InterPro" id="IPR003593">
    <property type="entry name" value="AAA+_ATPase"/>
</dbReference>
<dbReference type="AlphaFoldDB" id="A0A1F7WD93"/>
<dbReference type="InterPro" id="IPR050130">
    <property type="entry name" value="ClpA_ClpB"/>
</dbReference>
<dbReference type="PANTHER" id="PTHR11638">
    <property type="entry name" value="ATP-DEPENDENT CLP PROTEASE"/>
    <property type="match status" value="1"/>
</dbReference>
<keyword evidence="4 8" id="KW-0067">ATP-binding</keyword>
<keyword evidence="2 7" id="KW-0677">Repeat</keyword>
<dbReference type="Gene3D" id="3.40.50.300">
    <property type="entry name" value="P-loop containing nucleotide triphosphate hydrolases"/>
    <property type="match status" value="3"/>
</dbReference>
<dbReference type="InterPro" id="IPR004176">
    <property type="entry name" value="Clp_R_N"/>
</dbReference>
<evidence type="ECO:0000313" key="12">
    <source>
        <dbReference type="Proteomes" id="UP000176988"/>
    </source>
</evidence>
<gene>
    <name evidence="11" type="ORF">A2480_03860</name>
</gene>
<dbReference type="FunFam" id="3.40.50.300:FF:000120">
    <property type="entry name" value="ATP-dependent chaperone ClpB"/>
    <property type="match status" value="1"/>
</dbReference>
<dbReference type="Gene3D" id="1.10.8.60">
    <property type="match status" value="1"/>
</dbReference>
<evidence type="ECO:0000256" key="4">
    <source>
        <dbReference type="ARBA" id="ARBA00022840"/>
    </source>
</evidence>
<protein>
    <submittedName>
        <fullName evidence="11">ATP-dependent chaperone ClpB</fullName>
    </submittedName>
</protein>
<feature type="domain" description="Clp R" evidence="10">
    <location>
        <begin position="2"/>
        <end position="148"/>
    </location>
</feature>
<dbReference type="PROSITE" id="PS00871">
    <property type="entry name" value="CLPAB_2"/>
    <property type="match status" value="1"/>
</dbReference>
<evidence type="ECO:0000256" key="5">
    <source>
        <dbReference type="ARBA" id="ARBA00023186"/>
    </source>
</evidence>
<dbReference type="SMART" id="SM00382">
    <property type="entry name" value="AAA"/>
    <property type="match status" value="2"/>
</dbReference>
<comment type="caution">
    <text evidence="11">The sequence shown here is derived from an EMBL/GenBank/DDBJ whole genome shotgun (WGS) entry which is preliminary data.</text>
</comment>